<dbReference type="InterPro" id="IPR001845">
    <property type="entry name" value="HTH_ArsR_DNA-bd_dom"/>
</dbReference>
<comment type="caution">
    <text evidence="2">The sequence shown here is derived from an EMBL/GenBank/DDBJ whole genome shotgun (WGS) entry which is preliminary data.</text>
</comment>
<dbReference type="PROSITE" id="PS50987">
    <property type="entry name" value="HTH_ARSR_2"/>
    <property type="match status" value="1"/>
</dbReference>
<dbReference type="InterPro" id="IPR036390">
    <property type="entry name" value="WH_DNA-bd_sf"/>
</dbReference>
<proteinExistence type="predicted"/>
<dbReference type="Gene3D" id="1.10.10.10">
    <property type="entry name" value="Winged helix-like DNA-binding domain superfamily/Winged helix DNA-binding domain"/>
    <property type="match status" value="1"/>
</dbReference>
<accession>A0ABS9E2A2</accession>
<organism evidence="2 3">
    <name type="scientific">Maritalea mediterranea</name>
    <dbReference type="NCBI Taxonomy" id="2909667"/>
    <lineage>
        <taxon>Bacteria</taxon>
        <taxon>Pseudomonadati</taxon>
        <taxon>Pseudomonadota</taxon>
        <taxon>Alphaproteobacteria</taxon>
        <taxon>Hyphomicrobiales</taxon>
        <taxon>Devosiaceae</taxon>
        <taxon>Maritalea</taxon>
    </lineage>
</organism>
<feature type="domain" description="HTH arsR-type" evidence="1">
    <location>
        <begin position="1"/>
        <end position="94"/>
    </location>
</feature>
<dbReference type="SMART" id="SM00418">
    <property type="entry name" value="HTH_ARSR"/>
    <property type="match status" value="1"/>
</dbReference>
<protein>
    <submittedName>
        <fullName evidence="2">Metalloregulator ArsR/SmtB family transcription factor</fullName>
    </submittedName>
</protein>
<name>A0ABS9E2A2_9HYPH</name>
<dbReference type="EMBL" id="JAKGTI010000001">
    <property type="protein sequence ID" value="MCF4096985.1"/>
    <property type="molecule type" value="Genomic_DNA"/>
</dbReference>
<dbReference type="PANTHER" id="PTHR38600">
    <property type="entry name" value="TRANSCRIPTIONAL REGULATORY PROTEIN"/>
    <property type="match status" value="1"/>
</dbReference>
<dbReference type="NCBIfam" id="NF033788">
    <property type="entry name" value="HTH_metalloreg"/>
    <property type="match status" value="1"/>
</dbReference>
<keyword evidence="3" id="KW-1185">Reference proteome</keyword>
<gene>
    <name evidence="2" type="ORF">L1I42_00615</name>
</gene>
<sequence length="115" mass="12971">MSNYSLDLNIIFAALSDETRRAMIARLSRGAASVSELAAPHDMALPSIMNHLDRLEKAGLIETSKKGRVRFCRLSPKGIAPAQHWLAQQQQLWESRLDQFDDYIEQLAKDKSSET</sequence>
<evidence type="ECO:0000259" key="1">
    <source>
        <dbReference type="PROSITE" id="PS50987"/>
    </source>
</evidence>
<dbReference type="Proteomes" id="UP001201217">
    <property type="component" value="Unassembled WGS sequence"/>
</dbReference>
<reference evidence="2 3" key="1">
    <citation type="submission" date="2022-01" db="EMBL/GenBank/DDBJ databases">
        <title>Maritalea mediterranea sp. nov., isolated from marine plastic residues from the Malva-rosa beach (Valencia, Spain).</title>
        <authorList>
            <person name="Vidal-Verdu A."/>
            <person name="Molina-Menor E."/>
            <person name="Pascual J."/>
            <person name="Pereto J."/>
            <person name="Porcar M."/>
        </authorList>
    </citation>
    <scope>NUCLEOTIDE SEQUENCE [LARGE SCALE GENOMIC DNA]</scope>
    <source>
        <strain evidence="2 3">P4.10X</strain>
    </source>
</reference>
<dbReference type="PANTHER" id="PTHR38600:SF2">
    <property type="entry name" value="SLL0088 PROTEIN"/>
    <property type="match status" value="1"/>
</dbReference>
<dbReference type="CDD" id="cd00090">
    <property type="entry name" value="HTH_ARSR"/>
    <property type="match status" value="1"/>
</dbReference>
<dbReference type="InterPro" id="IPR011991">
    <property type="entry name" value="ArsR-like_HTH"/>
</dbReference>
<dbReference type="PRINTS" id="PR00778">
    <property type="entry name" value="HTHARSR"/>
</dbReference>
<dbReference type="SUPFAM" id="SSF46785">
    <property type="entry name" value="Winged helix' DNA-binding domain"/>
    <property type="match status" value="1"/>
</dbReference>
<dbReference type="InterPro" id="IPR036388">
    <property type="entry name" value="WH-like_DNA-bd_sf"/>
</dbReference>
<dbReference type="RefSeq" id="WP_236112512.1">
    <property type="nucleotide sequence ID" value="NZ_JAKGTI010000001.1"/>
</dbReference>
<dbReference type="Pfam" id="PF12840">
    <property type="entry name" value="HTH_20"/>
    <property type="match status" value="1"/>
</dbReference>
<evidence type="ECO:0000313" key="2">
    <source>
        <dbReference type="EMBL" id="MCF4096985.1"/>
    </source>
</evidence>
<evidence type="ECO:0000313" key="3">
    <source>
        <dbReference type="Proteomes" id="UP001201217"/>
    </source>
</evidence>